<keyword evidence="3 6" id="KW-1133">Transmembrane helix</keyword>
<gene>
    <name evidence="8" type="primary">106070494</name>
</gene>
<dbReference type="GO" id="GO:0004930">
    <property type="term" value="F:G protein-coupled receptor activity"/>
    <property type="evidence" value="ECO:0007669"/>
    <property type="project" value="UniProtKB-KW"/>
</dbReference>
<keyword evidence="5" id="KW-0807">Transducer</keyword>
<evidence type="ECO:0000259" key="7">
    <source>
        <dbReference type="PROSITE" id="PS50262"/>
    </source>
</evidence>
<dbReference type="InterPro" id="IPR017452">
    <property type="entry name" value="GPCR_Rhodpsn_7TM"/>
</dbReference>
<dbReference type="PROSITE" id="PS50262">
    <property type="entry name" value="G_PROTEIN_RECEP_F1_2"/>
    <property type="match status" value="1"/>
</dbReference>
<reference evidence="8" key="1">
    <citation type="submission" date="2020-05" db="UniProtKB">
        <authorList>
            <consortium name="EnsemblMetazoa"/>
        </authorList>
    </citation>
    <scope>IDENTIFICATION</scope>
    <source>
        <strain evidence="8">BB02</strain>
    </source>
</reference>
<dbReference type="InterPro" id="IPR052954">
    <property type="entry name" value="GPCR-Ligand_Int"/>
</dbReference>
<dbReference type="VEuPathDB" id="VectorBase:BGLB039161"/>
<keyword evidence="2 5" id="KW-0812">Transmembrane</keyword>
<protein>
    <recommendedName>
        <fullName evidence="7">G-protein coupled receptors family 1 profile domain-containing protein</fullName>
    </recommendedName>
</protein>
<evidence type="ECO:0000256" key="5">
    <source>
        <dbReference type="RuleBase" id="RU000688"/>
    </source>
</evidence>
<dbReference type="Gene3D" id="1.20.1070.10">
    <property type="entry name" value="Rhodopsin 7-helix transmembrane proteins"/>
    <property type="match status" value="1"/>
</dbReference>
<dbReference type="PANTHER" id="PTHR46641:SF2">
    <property type="entry name" value="FMRFAMIDE RECEPTOR"/>
    <property type="match status" value="1"/>
</dbReference>
<keyword evidence="5" id="KW-0675">Receptor</keyword>
<dbReference type="VEuPathDB" id="VectorBase:BGLAX_031981"/>
<feature type="transmembrane region" description="Helical" evidence="6">
    <location>
        <begin position="6"/>
        <end position="30"/>
    </location>
</feature>
<dbReference type="SUPFAM" id="SSF81321">
    <property type="entry name" value="Family A G protein-coupled receptor-like"/>
    <property type="match status" value="1"/>
</dbReference>
<dbReference type="GO" id="GO:0016020">
    <property type="term" value="C:membrane"/>
    <property type="evidence" value="ECO:0007669"/>
    <property type="project" value="UniProtKB-SubCell"/>
</dbReference>
<evidence type="ECO:0000313" key="9">
    <source>
        <dbReference type="Proteomes" id="UP000076420"/>
    </source>
</evidence>
<dbReference type="Pfam" id="PF00001">
    <property type="entry name" value="7tm_1"/>
    <property type="match status" value="1"/>
</dbReference>
<dbReference type="InterPro" id="IPR000276">
    <property type="entry name" value="GPCR_Rhodpsn"/>
</dbReference>
<proteinExistence type="inferred from homology"/>
<dbReference type="CDD" id="cd00637">
    <property type="entry name" value="7tm_classA_rhodopsin-like"/>
    <property type="match status" value="1"/>
</dbReference>
<evidence type="ECO:0000256" key="2">
    <source>
        <dbReference type="ARBA" id="ARBA00022692"/>
    </source>
</evidence>
<dbReference type="KEGG" id="bgt:106070494"/>
<dbReference type="PROSITE" id="PS00237">
    <property type="entry name" value="G_PROTEIN_RECEP_F1_1"/>
    <property type="match status" value="1"/>
</dbReference>
<dbReference type="Proteomes" id="UP000076420">
    <property type="component" value="Unassembled WGS sequence"/>
</dbReference>
<sequence length="349" mass="39729">MFALVHNGIVCTALGLFGLVANVINILVFFKQGLNNSMNISFFSMSVADIIHILAVEWANVCFNPYIDKLEAPIVFTDLYYFTGGWVNGCACRITLYHMVCITAERCLSIVYPLKIKTMITTRRMVVIIVAVDLMHVLTLVPEYVTVTLTWRFFPSRNRTLLSLGIRDGSAKGVTFLLHFILAFLGQVLVIIFTAILTLHLKRQTSWRQTVTKEIVKKNKKSFSSRDKKSMILVVVIASVLIVCYSPSILCLVTFILPEFYVGGKLFPLFRDAWAFAYLFAILNSGINVFIFYNVSSNYKNTFKHFFHCLITVTSVAVKNAQFSFKVKNTHEKITPRFCRETILRNNYA</sequence>
<dbReference type="EnsemblMetazoa" id="BGLB039161-RA">
    <property type="protein sequence ID" value="BGLB039161-PA"/>
    <property type="gene ID" value="BGLB039161"/>
</dbReference>
<name>A0A2C9M6K7_BIOGL</name>
<feature type="transmembrane region" description="Helical" evidence="6">
    <location>
        <begin position="42"/>
        <end position="67"/>
    </location>
</feature>
<feature type="transmembrane region" description="Helical" evidence="6">
    <location>
        <begin position="276"/>
        <end position="295"/>
    </location>
</feature>
<keyword evidence="5" id="KW-0297">G-protein coupled receptor</keyword>
<evidence type="ECO:0000313" key="8">
    <source>
        <dbReference type="EnsemblMetazoa" id="BGLB039161-PA"/>
    </source>
</evidence>
<dbReference type="STRING" id="6526.A0A2C9M6K7"/>
<feature type="transmembrane region" description="Helical" evidence="6">
    <location>
        <begin position="174"/>
        <end position="199"/>
    </location>
</feature>
<comment type="similarity">
    <text evidence="5">Belongs to the G-protein coupled receptor 1 family.</text>
</comment>
<feature type="transmembrane region" description="Helical" evidence="6">
    <location>
        <begin position="125"/>
        <end position="154"/>
    </location>
</feature>
<dbReference type="PANTHER" id="PTHR46641">
    <property type="entry name" value="FMRFAMIDE RECEPTOR-RELATED"/>
    <property type="match status" value="1"/>
</dbReference>
<evidence type="ECO:0000256" key="6">
    <source>
        <dbReference type="SAM" id="Phobius"/>
    </source>
</evidence>
<feature type="transmembrane region" description="Helical" evidence="6">
    <location>
        <begin position="79"/>
        <end position="104"/>
    </location>
</feature>
<evidence type="ECO:0000256" key="4">
    <source>
        <dbReference type="ARBA" id="ARBA00023136"/>
    </source>
</evidence>
<accession>A0A2C9M6K7</accession>
<dbReference type="RefSeq" id="XP_013085869.2">
    <property type="nucleotide sequence ID" value="XM_013230415.2"/>
</dbReference>
<keyword evidence="4 6" id="KW-0472">Membrane</keyword>
<feature type="transmembrane region" description="Helical" evidence="6">
    <location>
        <begin position="231"/>
        <end position="256"/>
    </location>
</feature>
<evidence type="ECO:0000256" key="3">
    <source>
        <dbReference type="ARBA" id="ARBA00022989"/>
    </source>
</evidence>
<dbReference type="AlphaFoldDB" id="A0A2C9M6K7"/>
<dbReference type="OrthoDB" id="10341895at2759"/>
<dbReference type="PRINTS" id="PR00237">
    <property type="entry name" value="GPCRRHODOPSN"/>
</dbReference>
<feature type="domain" description="G-protein coupled receptors family 1 profile" evidence="7">
    <location>
        <begin position="21"/>
        <end position="292"/>
    </location>
</feature>
<evidence type="ECO:0000256" key="1">
    <source>
        <dbReference type="ARBA" id="ARBA00004370"/>
    </source>
</evidence>
<comment type="subcellular location">
    <subcellularLocation>
        <location evidence="1">Membrane</location>
    </subcellularLocation>
</comment>
<organism evidence="8 9">
    <name type="scientific">Biomphalaria glabrata</name>
    <name type="common">Bloodfluke planorb</name>
    <name type="synonym">Freshwater snail</name>
    <dbReference type="NCBI Taxonomy" id="6526"/>
    <lineage>
        <taxon>Eukaryota</taxon>
        <taxon>Metazoa</taxon>
        <taxon>Spiralia</taxon>
        <taxon>Lophotrochozoa</taxon>
        <taxon>Mollusca</taxon>
        <taxon>Gastropoda</taxon>
        <taxon>Heterobranchia</taxon>
        <taxon>Euthyneura</taxon>
        <taxon>Panpulmonata</taxon>
        <taxon>Hygrophila</taxon>
        <taxon>Lymnaeoidea</taxon>
        <taxon>Planorbidae</taxon>
        <taxon>Biomphalaria</taxon>
    </lineage>
</organism>